<proteinExistence type="predicted"/>
<name>A0ABQ8T4F8_PERAM</name>
<accession>A0ABQ8T4F8</accession>
<dbReference type="EMBL" id="JAJSOF020000015">
    <property type="protein sequence ID" value="KAJ4441374.1"/>
    <property type="molecule type" value="Genomic_DNA"/>
</dbReference>
<evidence type="ECO:0000313" key="2">
    <source>
        <dbReference type="Proteomes" id="UP001148838"/>
    </source>
</evidence>
<dbReference type="Proteomes" id="UP001148838">
    <property type="component" value="Unassembled WGS sequence"/>
</dbReference>
<sequence length="262" mass="30835">MRILRKASPKSRKIAYLTLVRPLMEYGTTCWDPYRIYQINSLERIQYRAAKFVKGKREDGNDTIKELKWETLENRRRKTRIASLYRPHLGQKAWVDITARLEKPTYYSRNDHDFKIKCRKQKTDVERIPNLTGEQSDGITVFRIPPMTSLMLHRGRTGAINLQRWWQSPSAAISESDWFLYRAGISRRITSCTVVSWRGGKLVFYTEQSEYEYLLEMNKTKCNSRSLCSLHLSLESRLVILVRFEPRSSLTEIAFGRRGKIS</sequence>
<comment type="caution">
    <text evidence="1">The sequence shown here is derived from an EMBL/GenBank/DDBJ whole genome shotgun (WGS) entry which is preliminary data.</text>
</comment>
<gene>
    <name evidence="1" type="ORF">ANN_11229</name>
</gene>
<organism evidence="1 2">
    <name type="scientific">Periplaneta americana</name>
    <name type="common">American cockroach</name>
    <name type="synonym">Blatta americana</name>
    <dbReference type="NCBI Taxonomy" id="6978"/>
    <lineage>
        <taxon>Eukaryota</taxon>
        <taxon>Metazoa</taxon>
        <taxon>Ecdysozoa</taxon>
        <taxon>Arthropoda</taxon>
        <taxon>Hexapoda</taxon>
        <taxon>Insecta</taxon>
        <taxon>Pterygota</taxon>
        <taxon>Neoptera</taxon>
        <taxon>Polyneoptera</taxon>
        <taxon>Dictyoptera</taxon>
        <taxon>Blattodea</taxon>
        <taxon>Blattoidea</taxon>
        <taxon>Blattidae</taxon>
        <taxon>Blattinae</taxon>
        <taxon>Periplaneta</taxon>
    </lineage>
</organism>
<keyword evidence="2" id="KW-1185">Reference proteome</keyword>
<protein>
    <submittedName>
        <fullName evidence="1">Uncharacterized protein</fullName>
    </submittedName>
</protein>
<evidence type="ECO:0000313" key="1">
    <source>
        <dbReference type="EMBL" id="KAJ4441374.1"/>
    </source>
</evidence>
<reference evidence="1 2" key="1">
    <citation type="journal article" date="2022" name="Allergy">
        <title>Genome assembly and annotation of Periplaneta americana reveal a comprehensive cockroach allergen profile.</title>
        <authorList>
            <person name="Wang L."/>
            <person name="Xiong Q."/>
            <person name="Saelim N."/>
            <person name="Wang L."/>
            <person name="Nong W."/>
            <person name="Wan A.T."/>
            <person name="Shi M."/>
            <person name="Liu X."/>
            <person name="Cao Q."/>
            <person name="Hui J.H.L."/>
            <person name="Sookrung N."/>
            <person name="Leung T.F."/>
            <person name="Tungtrongchitr A."/>
            <person name="Tsui S.K.W."/>
        </authorList>
    </citation>
    <scope>NUCLEOTIDE SEQUENCE [LARGE SCALE GENOMIC DNA]</scope>
    <source>
        <strain evidence="1">PWHHKU_190912</strain>
    </source>
</reference>